<dbReference type="Proteomes" id="UP000321126">
    <property type="component" value="Unassembled WGS sequence"/>
</dbReference>
<sequence>MELYNDLHATLAEILCILMASRFDRLNNIPQVRHLLHKLAQEHVINPDTVGCVAYLLRTDTTRGRRIADSPSFQGAEIRSLIERLKTVESQIMTRLPYTVNELQKRFFSP</sequence>
<dbReference type="RefSeq" id="WP_147882475.1">
    <property type="nucleotide sequence ID" value="NZ_VOUQ01000015.1"/>
</dbReference>
<organism evidence="1 2">
    <name type="scientific">Serratia marcescens</name>
    <dbReference type="NCBI Taxonomy" id="615"/>
    <lineage>
        <taxon>Bacteria</taxon>
        <taxon>Pseudomonadati</taxon>
        <taxon>Pseudomonadota</taxon>
        <taxon>Gammaproteobacteria</taxon>
        <taxon>Enterobacterales</taxon>
        <taxon>Yersiniaceae</taxon>
        <taxon>Serratia</taxon>
    </lineage>
</organism>
<reference evidence="1 2" key="1">
    <citation type="submission" date="2019-07" db="EMBL/GenBank/DDBJ databases">
        <title>Serratia strains were isolated from fresh produce.</title>
        <authorList>
            <person name="Cho G.-S."/>
            <person name="Stein M."/>
            <person name="Lee W."/>
            <person name="Suh S.H."/>
            <person name="Franz C.M.A.P."/>
        </authorList>
    </citation>
    <scope>NUCLEOTIDE SEQUENCE [LARGE SCALE GENOMIC DNA]</scope>
    <source>
        <strain evidence="1 2">S16</strain>
    </source>
</reference>
<comment type="caution">
    <text evidence="1">The sequence shown here is derived from an EMBL/GenBank/DDBJ whole genome shotgun (WGS) entry which is preliminary data.</text>
</comment>
<evidence type="ECO:0000313" key="2">
    <source>
        <dbReference type="Proteomes" id="UP000321126"/>
    </source>
</evidence>
<name>A0A5C7C640_SERMA</name>
<evidence type="ECO:0000313" key="1">
    <source>
        <dbReference type="EMBL" id="TXE28345.1"/>
    </source>
</evidence>
<gene>
    <name evidence="1" type="ORF">FOT62_21510</name>
</gene>
<accession>A0A5C7C640</accession>
<protein>
    <submittedName>
        <fullName evidence="1">Uncharacterized protein</fullName>
    </submittedName>
</protein>
<dbReference type="AlphaFoldDB" id="A0A5C7C640"/>
<dbReference type="EMBL" id="VOUQ01000015">
    <property type="protein sequence ID" value="TXE28345.1"/>
    <property type="molecule type" value="Genomic_DNA"/>
</dbReference>
<proteinExistence type="predicted"/>